<evidence type="ECO:0000313" key="4">
    <source>
        <dbReference type="EMBL" id="TQM96724.1"/>
    </source>
</evidence>
<dbReference type="Pfam" id="PF13439">
    <property type="entry name" value="Glyco_transf_4"/>
    <property type="match status" value="1"/>
</dbReference>
<dbReference type="AlphaFoldDB" id="A0A543KNS8"/>
<sequence length="371" mass="38848">MRIGLVCPYDLGRPGGVQGQVLGLAEELLRRGQEVAVLGPGRPPGPELPHVTSAGPGRAVPGNGSVAHLAVGPTVPAQVERWLASARPDVVHVHEPATPGLGITAVRRARAAGLPVVATFHADRPVGRTARASGPVVRRVLGPLALSTAVSPQAWQVAREQYHLDPLVVPNGLDVTAYLPRPGLDPVELRAAAGLEGEGPVVLFLGRRDEPRKGLPVLVEALPRLRHLVPEVRVVVAGPGRVRVPEVEDVGTVSEARKRALLRAADVLAAPHTGRESFGIVLAEAMATGTPVVASALPAFRQVLGEAGMLVAPSDPTALADALAAVLGDGELAGRLRDQGRERVGRWDWPVLADRWEELYDGACGARRTGS</sequence>
<keyword evidence="1 4" id="KW-0328">Glycosyltransferase</keyword>
<dbReference type="InterPro" id="IPR028098">
    <property type="entry name" value="Glyco_trans_4-like_N"/>
</dbReference>
<dbReference type="Proteomes" id="UP000315133">
    <property type="component" value="Unassembled WGS sequence"/>
</dbReference>
<organism evidence="4 5">
    <name type="scientific">Ornithinimicrobium humiphilum</name>
    <dbReference type="NCBI Taxonomy" id="125288"/>
    <lineage>
        <taxon>Bacteria</taxon>
        <taxon>Bacillati</taxon>
        <taxon>Actinomycetota</taxon>
        <taxon>Actinomycetes</taxon>
        <taxon>Micrococcales</taxon>
        <taxon>Ornithinimicrobiaceae</taxon>
        <taxon>Ornithinimicrobium</taxon>
    </lineage>
</organism>
<evidence type="ECO:0000256" key="2">
    <source>
        <dbReference type="ARBA" id="ARBA00022679"/>
    </source>
</evidence>
<dbReference type="PANTHER" id="PTHR12526:SF613">
    <property type="entry name" value="PHOSPHATIDYL-MYO-INOSITOL MANNOSYLTRANSFERASE"/>
    <property type="match status" value="1"/>
</dbReference>
<dbReference type="CDD" id="cd03801">
    <property type="entry name" value="GT4_PimA-like"/>
    <property type="match status" value="1"/>
</dbReference>
<dbReference type="SUPFAM" id="SSF53756">
    <property type="entry name" value="UDP-Glycosyltransferase/glycogen phosphorylase"/>
    <property type="match status" value="1"/>
</dbReference>
<reference evidence="4 5" key="1">
    <citation type="submission" date="2019-06" db="EMBL/GenBank/DDBJ databases">
        <title>Sequencing the genomes of 1000 actinobacteria strains.</title>
        <authorList>
            <person name="Klenk H.-P."/>
        </authorList>
    </citation>
    <scope>NUCLEOTIDE SEQUENCE [LARGE SCALE GENOMIC DNA]</scope>
    <source>
        <strain evidence="4 5">DSM 12362</strain>
    </source>
</reference>
<evidence type="ECO:0000259" key="3">
    <source>
        <dbReference type="Pfam" id="PF13439"/>
    </source>
</evidence>
<dbReference type="RefSeq" id="WP_170233579.1">
    <property type="nucleotide sequence ID" value="NZ_BAAAIL010000004.1"/>
</dbReference>
<accession>A0A543KNS8</accession>
<name>A0A543KNS8_9MICO</name>
<dbReference type="EMBL" id="VFPU01000001">
    <property type="protein sequence ID" value="TQM96724.1"/>
    <property type="molecule type" value="Genomic_DNA"/>
</dbReference>
<keyword evidence="5" id="KW-1185">Reference proteome</keyword>
<gene>
    <name evidence="4" type="ORF">FB476_1614</name>
</gene>
<comment type="caution">
    <text evidence="4">The sequence shown here is derived from an EMBL/GenBank/DDBJ whole genome shotgun (WGS) entry which is preliminary data.</text>
</comment>
<dbReference type="Pfam" id="PF13692">
    <property type="entry name" value="Glyco_trans_1_4"/>
    <property type="match status" value="1"/>
</dbReference>
<dbReference type="GO" id="GO:0016757">
    <property type="term" value="F:glycosyltransferase activity"/>
    <property type="evidence" value="ECO:0007669"/>
    <property type="project" value="UniProtKB-KW"/>
</dbReference>
<evidence type="ECO:0000313" key="5">
    <source>
        <dbReference type="Proteomes" id="UP000315133"/>
    </source>
</evidence>
<dbReference type="Gene3D" id="3.40.50.2000">
    <property type="entry name" value="Glycogen Phosphorylase B"/>
    <property type="match status" value="2"/>
</dbReference>
<protein>
    <submittedName>
        <fullName evidence="4">Phosphatidylinositol alpha-mannosyltransferase</fullName>
    </submittedName>
</protein>
<dbReference type="PANTHER" id="PTHR12526">
    <property type="entry name" value="GLYCOSYLTRANSFERASE"/>
    <property type="match status" value="1"/>
</dbReference>
<keyword evidence="2 4" id="KW-0808">Transferase</keyword>
<evidence type="ECO:0000256" key="1">
    <source>
        <dbReference type="ARBA" id="ARBA00022676"/>
    </source>
</evidence>
<proteinExistence type="predicted"/>
<feature type="domain" description="Glycosyltransferase subfamily 4-like N-terminal" evidence="3">
    <location>
        <begin position="14"/>
        <end position="175"/>
    </location>
</feature>